<gene>
    <name evidence="1" type="ORF">GCM10023171_09430</name>
</gene>
<dbReference type="EMBL" id="BAABGP010000007">
    <property type="protein sequence ID" value="GAA4481264.1"/>
    <property type="molecule type" value="Genomic_DNA"/>
</dbReference>
<comment type="caution">
    <text evidence="1">The sequence shown here is derived from an EMBL/GenBank/DDBJ whole genome shotgun (WGS) entry which is preliminary data.</text>
</comment>
<proteinExistence type="predicted"/>
<dbReference type="Proteomes" id="UP001500731">
    <property type="component" value="Unassembled WGS sequence"/>
</dbReference>
<name>A0ABP8P6E2_9MICO</name>
<accession>A0ABP8P6E2</accession>
<sequence>MTTVNETHHDTHHTVTVPFNRKPIRLEQRAYSGLELKQEAIRQGVDIRLDYILFELKHNGRREIIADREHVQVNKESAFVANSGDDNS</sequence>
<evidence type="ECO:0000313" key="2">
    <source>
        <dbReference type="Proteomes" id="UP001500731"/>
    </source>
</evidence>
<dbReference type="RefSeq" id="WP_345184881.1">
    <property type="nucleotide sequence ID" value="NZ_BAABGP010000007.1"/>
</dbReference>
<protein>
    <submittedName>
        <fullName evidence="1">Uncharacterized protein</fullName>
    </submittedName>
</protein>
<keyword evidence="2" id="KW-1185">Reference proteome</keyword>
<organism evidence="1 2">
    <name type="scientific">Microbacterium panaciterrae</name>
    <dbReference type="NCBI Taxonomy" id="985759"/>
    <lineage>
        <taxon>Bacteria</taxon>
        <taxon>Bacillati</taxon>
        <taxon>Actinomycetota</taxon>
        <taxon>Actinomycetes</taxon>
        <taxon>Micrococcales</taxon>
        <taxon>Microbacteriaceae</taxon>
        <taxon>Microbacterium</taxon>
    </lineage>
</organism>
<reference evidence="2" key="1">
    <citation type="journal article" date="2019" name="Int. J. Syst. Evol. Microbiol.">
        <title>The Global Catalogue of Microorganisms (GCM) 10K type strain sequencing project: providing services to taxonomists for standard genome sequencing and annotation.</title>
        <authorList>
            <consortium name="The Broad Institute Genomics Platform"/>
            <consortium name="The Broad Institute Genome Sequencing Center for Infectious Disease"/>
            <person name="Wu L."/>
            <person name="Ma J."/>
        </authorList>
    </citation>
    <scope>NUCLEOTIDE SEQUENCE [LARGE SCALE GENOMIC DNA]</scope>
    <source>
        <strain evidence="2">JCM 17839</strain>
    </source>
</reference>
<evidence type="ECO:0000313" key="1">
    <source>
        <dbReference type="EMBL" id="GAA4481264.1"/>
    </source>
</evidence>